<accession>A0A941W520</accession>
<protein>
    <submittedName>
        <fullName evidence="7">2-methoxy-6-polyprenyl-1,4-benzoquinol methylase, mitochondrial</fullName>
    </submittedName>
</protein>
<dbReference type="GO" id="GO:0008168">
    <property type="term" value="F:methyltransferase activity"/>
    <property type="evidence" value="ECO:0007669"/>
    <property type="project" value="UniProtKB-KW"/>
</dbReference>
<feature type="transmembrane region" description="Helical" evidence="5">
    <location>
        <begin position="6"/>
        <end position="26"/>
    </location>
</feature>
<evidence type="ECO:0000256" key="5">
    <source>
        <dbReference type="SAM" id="Phobius"/>
    </source>
</evidence>
<reference evidence="7" key="1">
    <citation type="journal article" date="2021" name="ISME J.">
        <title>Fine-scale metabolic discontinuity in a stratified prokaryote microbiome of a Red Sea deep halocline.</title>
        <authorList>
            <person name="Michoud G."/>
            <person name="Ngugi D.K."/>
            <person name="Barozzi A."/>
            <person name="Merlino G."/>
            <person name="Calleja M.L."/>
            <person name="Delgado-Huertas A."/>
            <person name="Moran X.A.G."/>
            <person name="Daffonchio D."/>
        </authorList>
    </citation>
    <scope>NUCLEOTIDE SEQUENCE</scope>
    <source>
        <strain evidence="7">SuakinDeep_MAG55_1</strain>
    </source>
</reference>
<dbReference type="Pfam" id="PF13847">
    <property type="entry name" value="Methyltransf_31"/>
    <property type="match status" value="1"/>
</dbReference>
<keyword evidence="5" id="KW-0472">Membrane</keyword>
<evidence type="ECO:0000256" key="3">
    <source>
        <dbReference type="ARBA" id="ARBA00022679"/>
    </source>
</evidence>
<comment type="pathway">
    <text evidence="4">Phospholipid metabolism.</text>
</comment>
<dbReference type="PANTHER" id="PTHR44307:SF2">
    <property type="entry name" value="PHOSPHOETHANOLAMINE METHYLTRANSFERASE ISOFORM X1"/>
    <property type="match status" value="1"/>
</dbReference>
<comment type="pathway">
    <text evidence="1">Lipid metabolism.</text>
</comment>
<evidence type="ECO:0000256" key="1">
    <source>
        <dbReference type="ARBA" id="ARBA00005189"/>
    </source>
</evidence>
<dbReference type="Gene3D" id="3.40.50.150">
    <property type="entry name" value="Vaccinia Virus protein VP39"/>
    <property type="match status" value="1"/>
</dbReference>
<dbReference type="InterPro" id="IPR025714">
    <property type="entry name" value="Methyltranfer_dom"/>
</dbReference>
<evidence type="ECO:0000256" key="4">
    <source>
        <dbReference type="ARBA" id="ARBA00025707"/>
    </source>
</evidence>
<dbReference type="PANTHER" id="PTHR44307">
    <property type="entry name" value="PHOSPHOETHANOLAMINE METHYLTRANSFERASE"/>
    <property type="match status" value="1"/>
</dbReference>
<sequence length="233" mass="26444">MGVIIYALLINKVLTLLLTTGLYNCLKINIMPKKIYSLYSHFYDSVFGTLLHPGRRMASELMDIQPGEKILEVGIGTGVSLPLYRRDAEVIGIDISRDMIKQAGEKKQRLGYHNVKLCITDASEMAFKNNYFDKVIASHSIMVIPKPFETLKEIKRVCKENAEFFFLNYAGIDDSLVAKFEKALSPIRCRLGLGKTIDLEKLLNSANLHIDFKDRLNVFKLIQLIKCRNNGVI</sequence>
<dbReference type="Proteomes" id="UP000722750">
    <property type="component" value="Unassembled WGS sequence"/>
</dbReference>
<keyword evidence="5" id="KW-1133">Transmembrane helix</keyword>
<evidence type="ECO:0000313" key="8">
    <source>
        <dbReference type="Proteomes" id="UP000722750"/>
    </source>
</evidence>
<feature type="domain" description="Methyltransferase" evidence="6">
    <location>
        <begin position="65"/>
        <end position="177"/>
    </location>
</feature>
<proteinExistence type="predicted"/>
<dbReference type="AlphaFoldDB" id="A0A941W520"/>
<name>A0A941W520_9BACT</name>
<dbReference type="InterPro" id="IPR029063">
    <property type="entry name" value="SAM-dependent_MTases_sf"/>
</dbReference>
<gene>
    <name evidence="7" type="ORF">MAG551_02319</name>
</gene>
<keyword evidence="3" id="KW-0808">Transferase</keyword>
<organism evidence="7 8">
    <name type="scientific">Candidatus Scalindua arabica</name>
    <dbReference type="NCBI Taxonomy" id="1127984"/>
    <lineage>
        <taxon>Bacteria</taxon>
        <taxon>Pseudomonadati</taxon>
        <taxon>Planctomycetota</taxon>
        <taxon>Candidatus Brocadiia</taxon>
        <taxon>Candidatus Brocadiales</taxon>
        <taxon>Candidatus Scalinduaceae</taxon>
        <taxon>Candidatus Scalindua</taxon>
    </lineage>
</organism>
<dbReference type="CDD" id="cd02440">
    <property type="entry name" value="AdoMet_MTases"/>
    <property type="match status" value="1"/>
</dbReference>
<keyword evidence="5" id="KW-0812">Transmembrane</keyword>
<comment type="caution">
    <text evidence="7">The sequence shown here is derived from an EMBL/GenBank/DDBJ whole genome shotgun (WGS) entry which is preliminary data.</text>
</comment>
<evidence type="ECO:0000313" key="7">
    <source>
        <dbReference type="EMBL" id="MBS1259252.1"/>
    </source>
</evidence>
<evidence type="ECO:0000256" key="2">
    <source>
        <dbReference type="ARBA" id="ARBA00022603"/>
    </source>
</evidence>
<evidence type="ECO:0000259" key="6">
    <source>
        <dbReference type="Pfam" id="PF13847"/>
    </source>
</evidence>
<dbReference type="GO" id="GO:0032259">
    <property type="term" value="P:methylation"/>
    <property type="evidence" value="ECO:0007669"/>
    <property type="project" value="UniProtKB-KW"/>
</dbReference>
<dbReference type="SUPFAM" id="SSF53335">
    <property type="entry name" value="S-adenosyl-L-methionine-dependent methyltransferases"/>
    <property type="match status" value="1"/>
</dbReference>
<dbReference type="EMBL" id="JAANXD010000087">
    <property type="protein sequence ID" value="MBS1259252.1"/>
    <property type="molecule type" value="Genomic_DNA"/>
</dbReference>
<keyword evidence="2 7" id="KW-0489">Methyltransferase</keyword>